<evidence type="ECO:0000313" key="1">
    <source>
        <dbReference type="EMBL" id="RPA91723.1"/>
    </source>
</evidence>
<dbReference type="EMBL" id="ML120489">
    <property type="protein sequence ID" value="RPA91723.1"/>
    <property type="molecule type" value="Genomic_DNA"/>
</dbReference>
<protein>
    <submittedName>
        <fullName evidence="1">Uncharacterized protein</fullName>
    </submittedName>
</protein>
<evidence type="ECO:0000313" key="2">
    <source>
        <dbReference type="Proteomes" id="UP000276215"/>
    </source>
</evidence>
<organism evidence="1 2">
    <name type="scientific">Choiromyces venosus 120613-1</name>
    <dbReference type="NCBI Taxonomy" id="1336337"/>
    <lineage>
        <taxon>Eukaryota</taxon>
        <taxon>Fungi</taxon>
        <taxon>Dikarya</taxon>
        <taxon>Ascomycota</taxon>
        <taxon>Pezizomycotina</taxon>
        <taxon>Pezizomycetes</taxon>
        <taxon>Pezizales</taxon>
        <taxon>Tuberaceae</taxon>
        <taxon>Choiromyces</taxon>
    </lineage>
</organism>
<name>A0A3N4IZZ2_9PEZI</name>
<accession>A0A3N4IZZ2</accession>
<dbReference type="AlphaFoldDB" id="A0A3N4IZZ2"/>
<keyword evidence="2" id="KW-1185">Reference proteome</keyword>
<gene>
    <name evidence="1" type="ORF">L873DRAFT_1818901</name>
</gene>
<dbReference type="Proteomes" id="UP000276215">
    <property type="component" value="Unassembled WGS sequence"/>
</dbReference>
<sequence length="125" mass="14001">MAFRATIVREITLLVAVHRLNTLGLGCNASRLVADHRVIRDLWLIKLFMLLCHDVPTAGDAIFRSTYRAPVFHRGILKRAMRGVKLFYTDGNGVIYIADNITLFDMGASMKLSGGNYTESTPCRK</sequence>
<proteinExistence type="predicted"/>
<reference evidence="1 2" key="1">
    <citation type="journal article" date="2018" name="Nat. Ecol. Evol.">
        <title>Pezizomycetes genomes reveal the molecular basis of ectomycorrhizal truffle lifestyle.</title>
        <authorList>
            <person name="Murat C."/>
            <person name="Payen T."/>
            <person name="Noel B."/>
            <person name="Kuo A."/>
            <person name="Morin E."/>
            <person name="Chen J."/>
            <person name="Kohler A."/>
            <person name="Krizsan K."/>
            <person name="Balestrini R."/>
            <person name="Da Silva C."/>
            <person name="Montanini B."/>
            <person name="Hainaut M."/>
            <person name="Levati E."/>
            <person name="Barry K.W."/>
            <person name="Belfiori B."/>
            <person name="Cichocki N."/>
            <person name="Clum A."/>
            <person name="Dockter R.B."/>
            <person name="Fauchery L."/>
            <person name="Guy J."/>
            <person name="Iotti M."/>
            <person name="Le Tacon F."/>
            <person name="Lindquist E.A."/>
            <person name="Lipzen A."/>
            <person name="Malagnac F."/>
            <person name="Mello A."/>
            <person name="Molinier V."/>
            <person name="Miyauchi S."/>
            <person name="Poulain J."/>
            <person name="Riccioni C."/>
            <person name="Rubini A."/>
            <person name="Sitrit Y."/>
            <person name="Splivallo R."/>
            <person name="Traeger S."/>
            <person name="Wang M."/>
            <person name="Zifcakova L."/>
            <person name="Wipf D."/>
            <person name="Zambonelli A."/>
            <person name="Paolocci F."/>
            <person name="Nowrousian M."/>
            <person name="Ottonello S."/>
            <person name="Baldrian P."/>
            <person name="Spatafora J.W."/>
            <person name="Henrissat B."/>
            <person name="Nagy L.G."/>
            <person name="Aury J.M."/>
            <person name="Wincker P."/>
            <person name="Grigoriev I.V."/>
            <person name="Bonfante P."/>
            <person name="Martin F.M."/>
        </authorList>
    </citation>
    <scope>NUCLEOTIDE SEQUENCE [LARGE SCALE GENOMIC DNA]</scope>
    <source>
        <strain evidence="1 2">120613-1</strain>
    </source>
</reference>